<evidence type="ECO:0000256" key="1">
    <source>
        <dbReference type="SAM" id="MobiDB-lite"/>
    </source>
</evidence>
<sequence>MRPLPPFPSGRLPGVYVETAAIPPADALPRMDIAGFVGFAASGPLSVPVAVEDPGRFREIFGPDLALARDETRGETRTSLLGGAVESFFANGGRRAWVLRVADAERIATLAFPAPGMETANGAGVTIPARAPGMWPSALACGTRLTRTRLVATGPLARVPLPNGLVDWALTVAPGPVPPVPGDLLELGFRPDGQPGLVALAEVTAAAPGPGGVALSGRVLRFRRRAPEDPGTLGVENPGLAPIPTSQAALAAGLPAPPDTVNRLRFDLIAWRGEGVAARLEGLAFSPLHPRFWGALPDDARLFAPLDGAPRPSLAPGRAALIAEATAPRFPFAAAPDAGLTLPWGMATAPGRASANGPEIPAGPPLDLDGLAVFDDRLFLDPDLARADAAVLAEAMEAKRSASLALPGTSAETPPTGLHALSAAPEVSMVAIPDAAHRAWTLEPAAEPAPLIAPLLAPPAETPDQWGRHALSWSPAPGATRYRLERAADADFAAPTVTLTEDPEAALALDPDCPTGFAFRVRAERAGEVGPWSNTRLAQLPPDAFAACATPETPDTLILAEAAPGSPPRPGLAWSREADAPRPGETTDLQSSATPTFEAPEDEALPAPDIDMDWTPPQPLTAGRWFRVRLTRDGAHGPWSNAVRLAPETRADFAMVPVDAHAPGPLIAIHRALIRFCAARADAVALLSLPRHAQAEAAEAHLAALLPLTAPGDPAGDPAGARRVPALSHAEEGALSYAALFHPWIGVATPERQGFLPPDGAAAGLLARRAIAEGAWISAANQPIAGGVALSPRLPRPDAARLIDLQLNPLVAEPGGFVILNADTLSRTEELRPLPVRRLMILLRRLALREAQTYVFEPNSDDFRALVRRRFERLLSLIHQRGGLKGATPAAAFRVETGASVNSATAIDQGRFLVELRVAPSRPFRHLTVLLLQTGPQQVQVREA</sequence>
<dbReference type="RefSeq" id="WP_092680166.1">
    <property type="nucleotide sequence ID" value="NZ_FNMZ01000001.1"/>
</dbReference>
<dbReference type="STRING" id="356660.SAMN05444336_1011213"/>
<dbReference type="Gene3D" id="2.60.40.10">
    <property type="entry name" value="Immunoglobulins"/>
    <property type="match status" value="1"/>
</dbReference>
<gene>
    <name evidence="2" type="ORF">SAMN05444336_1011213</name>
</gene>
<dbReference type="PANTHER" id="PTHR35861:SF1">
    <property type="entry name" value="PHAGE TAIL SHEATH PROTEIN"/>
    <property type="match status" value="1"/>
</dbReference>
<keyword evidence="3" id="KW-1185">Reference proteome</keyword>
<evidence type="ECO:0000313" key="2">
    <source>
        <dbReference type="EMBL" id="SDW50896.1"/>
    </source>
</evidence>
<dbReference type="InterPro" id="IPR013783">
    <property type="entry name" value="Ig-like_fold"/>
</dbReference>
<name>A0A1H2U412_9RHOB</name>
<dbReference type="Proteomes" id="UP000199118">
    <property type="component" value="Unassembled WGS sequence"/>
</dbReference>
<dbReference type="PANTHER" id="PTHR35861">
    <property type="match status" value="1"/>
</dbReference>
<feature type="region of interest" description="Disordered" evidence="1">
    <location>
        <begin position="561"/>
        <end position="605"/>
    </location>
</feature>
<reference evidence="2 3" key="1">
    <citation type="submission" date="2016-10" db="EMBL/GenBank/DDBJ databases">
        <authorList>
            <person name="de Groot N.N."/>
        </authorList>
    </citation>
    <scope>NUCLEOTIDE SEQUENCE [LARGE SCALE GENOMIC DNA]</scope>
    <source>
        <strain evidence="2 3">DSM 17890</strain>
    </source>
</reference>
<proteinExistence type="predicted"/>
<dbReference type="Gene3D" id="3.40.50.11780">
    <property type="match status" value="2"/>
</dbReference>
<dbReference type="AlphaFoldDB" id="A0A1H2U412"/>
<dbReference type="OrthoDB" id="9767864at2"/>
<dbReference type="EMBL" id="FNMZ01000001">
    <property type="protein sequence ID" value="SDW50896.1"/>
    <property type="molecule type" value="Genomic_DNA"/>
</dbReference>
<evidence type="ECO:0000313" key="3">
    <source>
        <dbReference type="Proteomes" id="UP000199118"/>
    </source>
</evidence>
<dbReference type="InterPro" id="IPR052042">
    <property type="entry name" value="Tail_sheath_structural"/>
</dbReference>
<protein>
    <submittedName>
        <fullName evidence="2">Phage tail sheath protein</fullName>
    </submittedName>
</protein>
<accession>A0A1H2U412</accession>
<organism evidence="2 3">
    <name type="scientific">Albimonas donghaensis</name>
    <dbReference type="NCBI Taxonomy" id="356660"/>
    <lineage>
        <taxon>Bacteria</taxon>
        <taxon>Pseudomonadati</taxon>
        <taxon>Pseudomonadota</taxon>
        <taxon>Alphaproteobacteria</taxon>
        <taxon>Rhodobacterales</taxon>
        <taxon>Paracoccaceae</taxon>
        <taxon>Albimonas</taxon>
    </lineage>
</organism>